<dbReference type="EMBL" id="SNWX01000030">
    <property type="protein sequence ID" value="TDO78270.1"/>
    <property type="molecule type" value="Genomic_DNA"/>
</dbReference>
<feature type="transmembrane region" description="Helical" evidence="6">
    <location>
        <begin position="440"/>
        <end position="458"/>
    </location>
</feature>
<keyword evidence="3 6" id="KW-0812">Transmembrane</keyword>
<dbReference type="GO" id="GO:0005886">
    <property type="term" value="C:plasma membrane"/>
    <property type="evidence" value="ECO:0007669"/>
    <property type="project" value="TreeGrafter"/>
</dbReference>
<comment type="subcellular location">
    <subcellularLocation>
        <location evidence="1">Membrane</location>
        <topology evidence="1">Multi-pass membrane protein</topology>
    </subcellularLocation>
</comment>
<evidence type="ECO:0000256" key="1">
    <source>
        <dbReference type="ARBA" id="ARBA00004141"/>
    </source>
</evidence>
<feature type="transmembrane region" description="Helical" evidence="6">
    <location>
        <begin position="190"/>
        <end position="212"/>
    </location>
</feature>
<dbReference type="Pfam" id="PF00209">
    <property type="entry name" value="SNF"/>
    <property type="match status" value="2"/>
</dbReference>
<dbReference type="PANTHER" id="PTHR11616:SF240">
    <property type="entry name" value="BLOATED TUBULES, ISOFORM B-RELATED"/>
    <property type="match status" value="1"/>
</dbReference>
<feature type="transmembrane region" description="Helical" evidence="6">
    <location>
        <begin position="55"/>
        <end position="79"/>
    </location>
</feature>
<dbReference type="NCBIfam" id="NF037979">
    <property type="entry name" value="Na_transp"/>
    <property type="match status" value="1"/>
</dbReference>
<gene>
    <name evidence="7" type="ORF">DFR79_13012</name>
</gene>
<dbReference type="Proteomes" id="UP000295064">
    <property type="component" value="Unassembled WGS sequence"/>
</dbReference>
<evidence type="ECO:0000256" key="6">
    <source>
        <dbReference type="SAM" id="Phobius"/>
    </source>
</evidence>
<accession>A0A4R6LFE8</accession>
<proteinExistence type="predicted"/>
<feature type="transmembrane region" description="Helical" evidence="6">
    <location>
        <begin position="100"/>
        <end position="125"/>
    </location>
</feature>
<dbReference type="GO" id="GO:0035725">
    <property type="term" value="P:sodium ion transmembrane transport"/>
    <property type="evidence" value="ECO:0007669"/>
    <property type="project" value="TreeGrafter"/>
</dbReference>
<dbReference type="InterPro" id="IPR000175">
    <property type="entry name" value="Na/ntran_symport"/>
</dbReference>
<keyword evidence="4 6" id="KW-1133">Transmembrane helix</keyword>
<sequence>MSRKEDKEENEMEQKRDQWGSRLGFILATIGSAVGLGNIWRFSYQAYENGGGAFLFPYLFALITAGIPLLLLEMGFGFFTRNSAPSSFRKINEKFEWVGWWSILIAFVVTVYYIVIIAWSLLFVFESFSLGWTADPEGFFFGEFLNFSGSAFELGGIQWPIFFALLAIWLINYLIIAGGVEKGIEKASKIFMPLLAAMVLVIVFRGVTLPGAMEGVKAFITPDFSKILDWNIWVGAYGQIFFTLSLGFGIMIAYSSYLPKKSDVVKNGIIAALANSVFSIVVGFGVFGILGYMATQQGVAIGDVATSGIGLAFIAFPKAINLLPGLPQLFGFAFFFSLTIAGLSSSISLIESVVSSLIDNFSLSRKKAVTIVSIVGFLLGVPMVTQGGLAILDIVDHFVNIFGLLVVGLVEMLVLSYAFDLDKIKDNMNASSDLHIGGGWKAMIKVVAPLFIGIGFIQNTISEFSAAYGGYPMSELLTFGWLVAALLVIFAVLIANNSKNKV</sequence>
<feature type="transmembrane region" description="Helical" evidence="6">
    <location>
        <begin position="329"/>
        <end position="350"/>
    </location>
</feature>
<keyword evidence="2" id="KW-0813">Transport</keyword>
<evidence type="ECO:0000313" key="7">
    <source>
        <dbReference type="EMBL" id="TDO78270.1"/>
    </source>
</evidence>
<dbReference type="SUPFAM" id="SSF161070">
    <property type="entry name" value="SNF-like"/>
    <property type="match status" value="1"/>
</dbReference>
<evidence type="ECO:0000256" key="3">
    <source>
        <dbReference type="ARBA" id="ARBA00022692"/>
    </source>
</evidence>
<feature type="transmembrane region" description="Helical" evidence="6">
    <location>
        <begin position="478"/>
        <end position="496"/>
    </location>
</feature>
<feature type="transmembrane region" description="Helical" evidence="6">
    <location>
        <begin position="157"/>
        <end position="178"/>
    </location>
</feature>
<dbReference type="PRINTS" id="PR00176">
    <property type="entry name" value="NANEUSMPORT"/>
</dbReference>
<dbReference type="PROSITE" id="PS50267">
    <property type="entry name" value="NA_NEUROTRAN_SYMP_3"/>
    <property type="match status" value="1"/>
</dbReference>
<evidence type="ECO:0000256" key="2">
    <source>
        <dbReference type="ARBA" id="ARBA00022448"/>
    </source>
</evidence>
<comment type="caution">
    <text evidence="7">The sequence shown here is derived from an EMBL/GenBank/DDBJ whole genome shotgun (WGS) entry which is preliminary data.</text>
</comment>
<feature type="transmembrane region" description="Helical" evidence="6">
    <location>
        <begin position="398"/>
        <end position="419"/>
    </location>
</feature>
<evidence type="ECO:0000256" key="5">
    <source>
        <dbReference type="ARBA" id="ARBA00023136"/>
    </source>
</evidence>
<name>A0A4R6LFE8_9FIRM</name>
<feature type="transmembrane region" description="Helical" evidence="6">
    <location>
        <begin position="371"/>
        <end position="392"/>
    </location>
</feature>
<dbReference type="AlphaFoldDB" id="A0A4R6LFE8"/>
<feature type="transmembrane region" description="Helical" evidence="6">
    <location>
        <begin position="232"/>
        <end position="257"/>
    </location>
</feature>
<keyword evidence="5 6" id="KW-0472">Membrane</keyword>
<dbReference type="InterPro" id="IPR037272">
    <property type="entry name" value="SNS_sf"/>
</dbReference>
<protein>
    <submittedName>
        <fullName evidence="7">NSS family neurotransmitter:Na+ symporter</fullName>
    </submittedName>
</protein>
<reference evidence="7 8" key="1">
    <citation type="submission" date="2019-03" db="EMBL/GenBank/DDBJ databases">
        <title>Subsurface microbial communities from deep shales in Ohio and West Virginia, USA.</title>
        <authorList>
            <person name="Wrighton K."/>
        </authorList>
    </citation>
    <scope>NUCLEOTIDE SEQUENCE [LARGE SCALE GENOMIC DNA]</scope>
    <source>
        <strain evidence="7 8">MA284_T2</strain>
    </source>
</reference>
<dbReference type="CDD" id="cd10334">
    <property type="entry name" value="SLC6sbd_u1"/>
    <property type="match status" value="1"/>
</dbReference>
<feature type="transmembrane region" description="Helical" evidence="6">
    <location>
        <begin position="269"/>
        <end position="294"/>
    </location>
</feature>
<organism evidence="7 8">
    <name type="scientific">Halanaerobium saccharolyticum</name>
    <dbReference type="NCBI Taxonomy" id="43595"/>
    <lineage>
        <taxon>Bacteria</taxon>
        <taxon>Bacillati</taxon>
        <taxon>Bacillota</taxon>
        <taxon>Clostridia</taxon>
        <taxon>Halanaerobiales</taxon>
        <taxon>Halanaerobiaceae</taxon>
        <taxon>Halanaerobium</taxon>
    </lineage>
</organism>
<dbReference type="PANTHER" id="PTHR11616">
    <property type="entry name" value="SODIUM/CHLORIDE DEPENDENT TRANSPORTER"/>
    <property type="match status" value="1"/>
</dbReference>
<feature type="transmembrane region" description="Helical" evidence="6">
    <location>
        <begin position="21"/>
        <end position="43"/>
    </location>
</feature>
<evidence type="ECO:0000256" key="4">
    <source>
        <dbReference type="ARBA" id="ARBA00022989"/>
    </source>
</evidence>
<evidence type="ECO:0000313" key="8">
    <source>
        <dbReference type="Proteomes" id="UP000295064"/>
    </source>
</evidence>